<dbReference type="PANTHER" id="PTHR13146:SF3">
    <property type="entry name" value="EAMA DOMAIN-CONTAINING PROTEIN"/>
    <property type="match status" value="1"/>
</dbReference>
<dbReference type="GO" id="GO:0016020">
    <property type="term" value="C:membrane"/>
    <property type="evidence" value="ECO:0007669"/>
    <property type="project" value="UniProtKB-SubCell"/>
</dbReference>
<dbReference type="KEGG" id="fcy:FRACYDRAFT_248674"/>
<proteinExistence type="inferred from homology"/>
<reference evidence="8 9" key="1">
    <citation type="submission" date="2016-09" db="EMBL/GenBank/DDBJ databases">
        <title>Extensive genetic diversity and differential bi-allelic expression allows diatom success in the polar Southern Ocean.</title>
        <authorList>
            <consortium name="DOE Joint Genome Institute"/>
            <person name="Mock T."/>
            <person name="Otillar R.P."/>
            <person name="Strauss J."/>
            <person name="Dupont C."/>
            <person name="Frickenhaus S."/>
            <person name="Maumus F."/>
            <person name="Mcmullan M."/>
            <person name="Sanges R."/>
            <person name="Schmutz J."/>
            <person name="Toseland A."/>
            <person name="Valas R."/>
            <person name="Veluchamy A."/>
            <person name="Ward B.J."/>
            <person name="Allen A."/>
            <person name="Barry K."/>
            <person name="Falciatore A."/>
            <person name="Ferrante M."/>
            <person name="Fortunato A.E."/>
            <person name="Gloeckner G."/>
            <person name="Gruber A."/>
            <person name="Hipkin R."/>
            <person name="Janech M."/>
            <person name="Kroth P."/>
            <person name="Leese F."/>
            <person name="Lindquist E."/>
            <person name="Lyon B.R."/>
            <person name="Martin J."/>
            <person name="Mayer C."/>
            <person name="Parker M."/>
            <person name="Quesneville H."/>
            <person name="Raymond J."/>
            <person name="Uhlig C."/>
            <person name="Valentin K.U."/>
            <person name="Worden A.Z."/>
            <person name="Armbrust E.V."/>
            <person name="Bowler C."/>
            <person name="Green B."/>
            <person name="Moulton V."/>
            <person name="Van Oosterhout C."/>
            <person name="Grigoriev I."/>
        </authorList>
    </citation>
    <scope>NUCLEOTIDE SEQUENCE [LARGE SCALE GENOMIC DNA]</scope>
    <source>
        <strain evidence="8 9">CCMP1102</strain>
    </source>
</reference>
<dbReference type="Proteomes" id="UP000095751">
    <property type="component" value="Unassembled WGS sequence"/>
</dbReference>
<organism evidence="8 9">
    <name type="scientific">Fragilariopsis cylindrus CCMP1102</name>
    <dbReference type="NCBI Taxonomy" id="635003"/>
    <lineage>
        <taxon>Eukaryota</taxon>
        <taxon>Sar</taxon>
        <taxon>Stramenopiles</taxon>
        <taxon>Ochrophyta</taxon>
        <taxon>Bacillariophyta</taxon>
        <taxon>Bacillariophyceae</taxon>
        <taxon>Bacillariophycidae</taxon>
        <taxon>Bacillariales</taxon>
        <taxon>Bacillariaceae</taxon>
        <taxon>Fragilariopsis</taxon>
    </lineage>
</organism>
<evidence type="ECO:0000256" key="1">
    <source>
        <dbReference type="ARBA" id="ARBA00004141"/>
    </source>
</evidence>
<protein>
    <recommendedName>
        <fullName evidence="10">EamA domain-containing protein</fullName>
    </recommendedName>
</protein>
<dbReference type="OrthoDB" id="300580at2759"/>
<dbReference type="EMBL" id="KV784376">
    <property type="protein sequence ID" value="OEU09304.1"/>
    <property type="molecule type" value="Genomic_DNA"/>
</dbReference>
<accession>A0A1E7EU31</accession>
<feature type="transmembrane region" description="Helical" evidence="7">
    <location>
        <begin position="161"/>
        <end position="178"/>
    </location>
</feature>
<comment type="similarity">
    <text evidence="2">Belongs to the SLC35F solute transporter family.</text>
</comment>
<feature type="transmembrane region" description="Helical" evidence="7">
    <location>
        <begin position="319"/>
        <end position="338"/>
    </location>
</feature>
<feature type="transmembrane region" description="Helical" evidence="7">
    <location>
        <begin position="221"/>
        <end position="243"/>
    </location>
</feature>
<dbReference type="Gene3D" id="1.10.3730.20">
    <property type="match status" value="1"/>
</dbReference>
<keyword evidence="4 7" id="KW-0812">Transmembrane</keyword>
<evidence type="ECO:0000256" key="3">
    <source>
        <dbReference type="ARBA" id="ARBA00022448"/>
    </source>
</evidence>
<feature type="transmembrane region" description="Helical" evidence="7">
    <location>
        <begin position="190"/>
        <end position="209"/>
    </location>
</feature>
<dbReference type="SUPFAM" id="SSF103481">
    <property type="entry name" value="Multidrug resistance efflux transporter EmrE"/>
    <property type="match status" value="1"/>
</dbReference>
<evidence type="ECO:0008006" key="10">
    <source>
        <dbReference type="Google" id="ProtNLM"/>
    </source>
</evidence>
<sequence>MSGGGSGEGPKKCGLTELLVFIAAIISGTICSIMSKNMMSLHAEGITGEIELFDKPMFQTFGMFLGMLFGLVMHFLVLLFKIPFPGYIHSGAASTTDPENGRVVSEKTGLIQNSKQNVDDAPLKVPTWMYFFLAIPALFDLGATALCMMGLRYIDVSIYQLLRGSGIIFVAIMKQNVLGDKLHNFQWVGVIWNVVSVFMVGSTAILSGGKDADDGASAEGSNALLGVSLVMLGAFVQSMQFVFEEKVLTMDIPAPPLLLIGMEGFWGTLFCLVVIYPLVYYLPGDDHGSYEDPFNTWYMIANSTTIQVSFMIYFSSIFFYNFFAVLVTFLLNSVWHAILDNFRPITVWVTDLVIFYYFAPSLGEEWTVWSWIQVGGMGILLYGTAIYNAPNTGSISLEGQWYALGLNFSKEYEAVREEEANQEMDDEFQARMLSTRNMSSFRGEIVASLR</sequence>
<feature type="transmembrane region" description="Helical" evidence="7">
    <location>
        <begin position="18"/>
        <end position="39"/>
    </location>
</feature>
<evidence type="ECO:0000256" key="5">
    <source>
        <dbReference type="ARBA" id="ARBA00022989"/>
    </source>
</evidence>
<keyword evidence="3" id="KW-0813">Transport</keyword>
<feature type="transmembrane region" description="Helical" evidence="7">
    <location>
        <begin position="60"/>
        <end position="80"/>
    </location>
</feature>
<feature type="transmembrane region" description="Helical" evidence="7">
    <location>
        <begin position="128"/>
        <end position="149"/>
    </location>
</feature>
<keyword evidence="6 7" id="KW-0472">Membrane</keyword>
<feature type="transmembrane region" description="Helical" evidence="7">
    <location>
        <begin position="263"/>
        <end position="282"/>
    </location>
</feature>
<name>A0A1E7EU31_9STRA</name>
<evidence type="ECO:0000313" key="9">
    <source>
        <dbReference type="Proteomes" id="UP000095751"/>
    </source>
</evidence>
<evidence type="ECO:0000256" key="2">
    <source>
        <dbReference type="ARBA" id="ARBA00007863"/>
    </source>
</evidence>
<dbReference type="Pfam" id="PF06027">
    <property type="entry name" value="SLC35F"/>
    <property type="match status" value="1"/>
</dbReference>
<evidence type="ECO:0000256" key="6">
    <source>
        <dbReference type="ARBA" id="ARBA00023136"/>
    </source>
</evidence>
<dbReference type="AlphaFoldDB" id="A0A1E7EU31"/>
<evidence type="ECO:0000256" key="4">
    <source>
        <dbReference type="ARBA" id="ARBA00022692"/>
    </source>
</evidence>
<keyword evidence="5 7" id="KW-1133">Transmembrane helix</keyword>
<dbReference type="PANTHER" id="PTHR13146">
    <property type="match status" value="1"/>
</dbReference>
<keyword evidence="9" id="KW-1185">Reference proteome</keyword>
<dbReference type="InParanoid" id="A0A1E7EU31"/>
<evidence type="ECO:0000313" key="8">
    <source>
        <dbReference type="EMBL" id="OEU09304.1"/>
    </source>
</evidence>
<dbReference type="InterPro" id="IPR009262">
    <property type="entry name" value="SLC35_F1/F2/F6"/>
</dbReference>
<dbReference type="InterPro" id="IPR037185">
    <property type="entry name" value="EmrE-like"/>
</dbReference>
<gene>
    <name evidence="8" type="ORF">FRACYDRAFT_248674</name>
</gene>
<feature type="transmembrane region" description="Helical" evidence="7">
    <location>
        <begin position="368"/>
        <end position="387"/>
    </location>
</feature>
<comment type="subcellular location">
    <subcellularLocation>
        <location evidence="1">Membrane</location>
        <topology evidence="1">Multi-pass membrane protein</topology>
    </subcellularLocation>
</comment>
<dbReference type="GO" id="GO:0022857">
    <property type="term" value="F:transmembrane transporter activity"/>
    <property type="evidence" value="ECO:0007669"/>
    <property type="project" value="InterPro"/>
</dbReference>
<evidence type="ECO:0000256" key="7">
    <source>
        <dbReference type="SAM" id="Phobius"/>
    </source>
</evidence>